<dbReference type="EMBL" id="CAJNIZ010046884">
    <property type="protein sequence ID" value="CAE7758718.1"/>
    <property type="molecule type" value="Genomic_DNA"/>
</dbReference>
<reference evidence="3" key="1">
    <citation type="submission" date="2021-02" db="EMBL/GenBank/DDBJ databases">
        <authorList>
            <person name="Dougan E. K."/>
            <person name="Rhodes N."/>
            <person name="Thang M."/>
            <person name="Chan C."/>
        </authorList>
    </citation>
    <scope>NUCLEOTIDE SEQUENCE</scope>
</reference>
<sequence>EKAKKKKLDGQIEDIEEKLKSHKAQLEEYRSSSDVIDQDVLEKREQKIEELEGKLAAKQDEQGDVTGSIKDIQAEQEEALEEDGQCPAAK</sequence>
<feature type="non-terminal residue" evidence="3">
    <location>
        <position position="90"/>
    </location>
</feature>
<evidence type="ECO:0000259" key="2">
    <source>
        <dbReference type="Pfam" id="PF04740"/>
    </source>
</evidence>
<gene>
    <name evidence="3" type="ORF">SPIL2461_LOCUS22102</name>
</gene>
<keyword evidence="4" id="KW-1185">Reference proteome</keyword>
<proteinExistence type="predicted"/>
<feature type="non-terminal residue" evidence="3">
    <location>
        <position position="1"/>
    </location>
</feature>
<comment type="caution">
    <text evidence="3">The sequence shown here is derived from an EMBL/GenBank/DDBJ whole genome shotgun (WGS) entry which is preliminary data.</text>
</comment>
<dbReference type="InterPro" id="IPR006829">
    <property type="entry name" value="LXG_dom"/>
</dbReference>
<feature type="coiled-coil region" evidence="1">
    <location>
        <begin position="5"/>
        <end position="61"/>
    </location>
</feature>
<feature type="domain" description="LXG" evidence="2">
    <location>
        <begin position="11"/>
        <end position="74"/>
    </location>
</feature>
<protein>
    <recommendedName>
        <fullName evidence="2">LXG domain-containing protein</fullName>
    </recommendedName>
</protein>
<accession>A0A812Y1X5</accession>
<dbReference type="AlphaFoldDB" id="A0A812Y1X5"/>
<dbReference type="Proteomes" id="UP000649617">
    <property type="component" value="Unassembled WGS sequence"/>
</dbReference>
<organism evidence="3 4">
    <name type="scientific">Symbiodinium pilosum</name>
    <name type="common">Dinoflagellate</name>
    <dbReference type="NCBI Taxonomy" id="2952"/>
    <lineage>
        <taxon>Eukaryota</taxon>
        <taxon>Sar</taxon>
        <taxon>Alveolata</taxon>
        <taxon>Dinophyceae</taxon>
        <taxon>Suessiales</taxon>
        <taxon>Symbiodiniaceae</taxon>
        <taxon>Symbiodinium</taxon>
    </lineage>
</organism>
<dbReference type="Pfam" id="PF04740">
    <property type="entry name" value="LXG"/>
    <property type="match status" value="1"/>
</dbReference>
<keyword evidence="1" id="KW-0175">Coiled coil</keyword>
<evidence type="ECO:0000313" key="4">
    <source>
        <dbReference type="Proteomes" id="UP000649617"/>
    </source>
</evidence>
<evidence type="ECO:0000313" key="3">
    <source>
        <dbReference type="EMBL" id="CAE7758718.1"/>
    </source>
</evidence>
<evidence type="ECO:0000256" key="1">
    <source>
        <dbReference type="SAM" id="Coils"/>
    </source>
</evidence>
<name>A0A812Y1X5_SYMPI</name>